<gene>
    <name evidence="1" type="ORF">GGR23_003320</name>
</gene>
<organism evidence="1 2">
    <name type="scientific">Gellertiella hungarica</name>
    <dbReference type="NCBI Taxonomy" id="1572859"/>
    <lineage>
        <taxon>Bacteria</taxon>
        <taxon>Pseudomonadati</taxon>
        <taxon>Pseudomonadota</taxon>
        <taxon>Alphaproteobacteria</taxon>
        <taxon>Hyphomicrobiales</taxon>
        <taxon>Rhizobiaceae</taxon>
        <taxon>Gellertiella</taxon>
    </lineage>
</organism>
<protein>
    <submittedName>
        <fullName evidence="1">Uncharacterized protein</fullName>
    </submittedName>
</protein>
<name>A0A7W6J8W6_9HYPH</name>
<proteinExistence type="predicted"/>
<accession>A0A7W6J8W6</accession>
<dbReference type="Proteomes" id="UP000528286">
    <property type="component" value="Unassembled WGS sequence"/>
</dbReference>
<reference evidence="1 2" key="1">
    <citation type="submission" date="2020-08" db="EMBL/GenBank/DDBJ databases">
        <title>Genomic Encyclopedia of Type Strains, Phase IV (KMG-IV): sequencing the most valuable type-strain genomes for metagenomic binning, comparative biology and taxonomic classification.</title>
        <authorList>
            <person name="Goeker M."/>
        </authorList>
    </citation>
    <scope>NUCLEOTIDE SEQUENCE [LARGE SCALE GENOMIC DNA]</scope>
    <source>
        <strain evidence="1 2">DSM 29853</strain>
    </source>
</reference>
<evidence type="ECO:0000313" key="2">
    <source>
        <dbReference type="Proteomes" id="UP000528286"/>
    </source>
</evidence>
<dbReference type="EMBL" id="JACIEZ010000007">
    <property type="protein sequence ID" value="MBB4066107.1"/>
    <property type="molecule type" value="Genomic_DNA"/>
</dbReference>
<evidence type="ECO:0000313" key="1">
    <source>
        <dbReference type="EMBL" id="MBB4066107.1"/>
    </source>
</evidence>
<dbReference type="AlphaFoldDB" id="A0A7W6J8W6"/>
<comment type="caution">
    <text evidence="1">The sequence shown here is derived from an EMBL/GenBank/DDBJ whole genome shotgun (WGS) entry which is preliminary data.</text>
</comment>
<keyword evidence="2" id="KW-1185">Reference proteome</keyword>
<sequence length="34" mass="3985">MIKILLQRTLHNYDFRIAAMQEMQRCPPAADPVL</sequence>